<accession>A0AAU9IK64</accession>
<evidence type="ECO:0000313" key="1">
    <source>
        <dbReference type="EMBL" id="CAG9313583.1"/>
    </source>
</evidence>
<sequence length="117" mass="13952">MDKYINAVILDPEVKFARFSYLSSCSMHCSEMNLFFKYGERFVLKCEDRCHTKHEEFMRCFNPIHKRLVTEIGECMKVHDEESQKEKLKECILAAQVKSLGELRKYIRKHIDPKKFA</sequence>
<gene>
    <name evidence="1" type="ORF">BSTOLATCC_MIC9397</name>
</gene>
<keyword evidence="2" id="KW-1185">Reference proteome</keyword>
<evidence type="ECO:0000313" key="2">
    <source>
        <dbReference type="Proteomes" id="UP001162131"/>
    </source>
</evidence>
<organism evidence="1 2">
    <name type="scientific">Blepharisma stoltei</name>
    <dbReference type="NCBI Taxonomy" id="1481888"/>
    <lineage>
        <taxon>Eukaryota</taxon>
        <taxon>Sar</taxon>
        <taxon>Alveolata</taxon>
        <taxon>Ciliophora</taxon>
        <taxon>Postciliodesmatophora</taxon>
        <taxon>Heterotrichea</taxon>
        <taxon>Heterotrichida</taxon>
        <taxon>Blepharismidae</taxon>
        <taxon>Blepharisma</taxon>
    </lineage>
</organism>
<proteinExistence type="predicted"/>
<protein>
    <submittedName>
        <fullName evidence="1">Uncharacterized protein</fullName>
    </submittedName>
</protein>
<dbReference type="Proteomes" id="UP001162131">
    <property type="component" value="Unassembled WGS sequence"/>
</dbReference>
<name>A0AAU9IK64_9CILI</name>
<dbReference type="AlphaFoldDB" id="A0AAU9IK64"/>
<comment type="caution">
    <text evidence="1">The sequence shown here is derived from an EMBL/GenBank/DDBJ whole genome shotgun (WGS) entry which is preliminary data.</text>
</comment>
<reference evidence="1" key="1">
    <citation type="submission" date="2021-09" db="EMBL/GenBank/DDBJ databases">
        <authorList>
            <consortium name="AG Swart"/>
            <person name="Singh M."/>
            <person name="Singh A."/>
            <person name="Seah K."/>
            <person name="Emmerich C."/>
        </authorList>
    </citation>
    <scope>NUCLEOTIDE SEQUENCE</scope>
    <source>
        <strain evidence="1">ATCC30299</strain>
    </source>
</reference>
<dbReference type="EMBL" id="CAJZBQ010000011">
    <property type="protein sequence ID" value="CAG9313583.1"/>
    <property type="molecule type" value="Genomic_DNA"/>
</dbReference>